<dbReference type="SUPFAM" id="SSF51735">
    <property type="entry name" value="NAD(P)-binding Rossmann-fold domains"/>
    <property type="match status" value="1"/>
</dbReference>
<dbReference type="InterPro" id="IPR046826">
    <property type="entry name" value="PDH_N"/>
</dbReference>
<protein>
    <submittedName>
        <fullName evidence="4">Prephenate dehydrogenase/arogenate dehydrogenase family protein</fullName>
    </submittedName>
</protein>
<dbReference type="AlphaFoldDB" id="A0AB39UF98"/>
<name>A0AB39UF98_9BIFI</name>
<dbReference type="InterPro" id="IPR050812">
    <property type="entry name" value="Preph/Arog_dehydrog"/>
</dbReference>
<accession>A0AB39UF98</accession>
<dbReference type="Pfam" id="PF02153">
    <property type="entry name" value="PDH_N"/>
    <property type="match status" value="1"/>
</dbReference>
<dbReference type="InterPro" id="IPR046825">
    <property type="entry name" value="PDH_C"/>
</dbReference>
<dbReference type="EMBL" id="CP129683">
    <property type="protein sequence ID" value="XDS51524.1"/>
    <property type="molecule type" value="Genomic_DNA"/>
</dbReference>
<organism evidence="4">
    <name type="scientific">Bifidobacterium fermentum</name>
    <dbReference type="NCBI Taxonomy" id="3059035"/>
    <lineage>
        <taxon>Bacteria</taxon>
        <taxon>Bacillati</taxon>
        <taxon>Actinomycetota</taxon>
        <taxon>Actinomycetes</taxon>
        <taxon>Bifidobacteriales</taxon>
        <taxon>Bifidobacteriaceae</taxon>
        <taxon>Bifidobacterium</taxon>
    </lineage>
</organism>
<dbReference type="EMBL" id="CP129682">
    <property type="protein sequence ID" value="XDS49697.1"/>
    <property type="molecule type" value="Genomic_DNA"/>
</dbReference>
<evidence type="ECO:0000313" key="4">
    <source>
        <dbReference type="EMBL" id="XDS47611.1"/>
    </source>
</evidence>
<dbReference type="Gene3D" id="3.40.50.720">
    <property type="entry name" value="NAD(P)-binding Rossmann-like Domain"/>
    <property type="match status" value="1"/>
</dbReference>
<dbReference type="InterPro" id="IPR036291">
    <property type="entry name" value="NAD(P)-bd_dom_sf"/>
</dbReference>
<dbReference type="PANTHER" id="PTHR21363:SF0">
    <property type="entry name" value="PREPHENATE DEHYDROGENASE [NADP(+)]"/>
    <property type="match status" value="1"/>
</dbReference>
<dbReference type="EMBL" id="CP129675">
    <property type="protein sequence ID" value="XDS47611.1"/>
    <property type="molecule type" value="Genomic_DNA"/>
</dbReference>
<dbReference type="Gene3D" id="1.10.3660.10">
    <property type="entry name" value="6-phosphogluconate dehydrogenase C-terminal like domain"/>
    <property type="match status" value="1"/>
</dbReference>
<dbReference type="KEGG" id="bfk:QN062_01060"/>
<evidence type="ECO:0000313" key="5">
    <source>
        <dbReference type="EMBL" id="XDS49697.1"/>
    </source>
</evidence>
<dbReference type="Pfam" id="PF20463">
    <property type="entry name" value="PDH_C"/>
    <property type="match status" value="1"/>
</dbReference>
<dbReference type="GO" id="GO:0006571">
    <property type="term" value="P:tyrosine biosynthetic process"/>
    <property type="evidence" value="ECO:0007669"/>
    <property type="project" value="InterPro"/>
</dbReference>
<evidence type="ECO:0000313" key="6">
    <source>
        <dbReference type="EMBL" id="XDS51524.1"/>
    </source>
</evidence>
<dbReference type="InterPro" id="IPR008927">
    <property type="entry name" value="6-PGluconate_DH-like_C_sf"/>
</dbReference>
<keyword evidence="2" id="KW-0560">Oxidoreductase</keyword>
<sequence>MEASQILRSAHKIAIAGLGLIGGSLALRLAERGRFVVAWNHNDRPYEAARSHRIRCVDSLEELAAGKPDVLILATPLAAMPEMLARLAPVISASTTLTDVGSVKAMVRRQVEEAGLADCYVGAHPMAGNERSGFAAADSKLFDGALWALSVEESTSYDRYLTVADMVTQGVGNAVITLNDEIHDASAAMISHMPHVVSTALSAMLVDSGNRNVEAALAAGSWRDMTRVSLTDPDRTMAMVEEDAVNVSALLRKMAARLGTVADSLEQLDGMDATEASVHGARQELRRFFQSPEPFRAYKRRESDVSCPAAHVHGQQGQAGERDIVIPKQGWQGYLLGSAQSGERVIRFTGTHAATVVTRSL</sequence>
<gene>
    <name evidence="6" type="ORF">QN062_01060</name>
    <name evidence="5" type="ORF">QN216_05065</name>
    <name evidence="4" type="ORF">QN217_05380</name>
</gene>
<evidence type="ECO:0000259" key="3">
    <source>
        <dbReference type="PROSITE" id="PS51176"/>
    </source>
</evidence>
<dbReference type="SUPFAM" id="SSF48179">
    <property type="entry name" value="6-phosphogluconate dehydrogenase C-terminal domain-like"/>
    <property type="match status" value="1"/>
</dbReference>
<dbReference type="PANTHER" id="PTHR21363">
    <property type="entry name" value="PREPHENATE DEHYDROGENASE"/>
    <property type="match status" value="1"/>
</dbReference>
<comment type="similarity">
    <text evidence="1">Belongs to the prephenate/arogenate dehydrogenase family.</text>
</comment>
<dbReference type="RefSeq" id="WP_369342487.1">
    <property type="nucleotide sequence ID" value="NZ_CP129675.1"/>
</dbReference>
<dbReference type="InterPro" id="IPR003099">
    <property type="entry name" value="Prephen_DH"/>
</dbReference>
<dbReference type="PROSITE" id="PS51176">
    <property type="entry name" value="PDH_ADH"/>
    <property type="match status" value="1"/>
</dbReference>
<proteinExistence type="inferred from homology"/>
<dbReference type="GO" id="GO:0070403">
    <property type="term" value="F:NAD+ binding"/>
    <property type="evidence" value="ECO:0007669"/>
    <property type="project" value="InterPro"/>
</dbReference>
<dbReference type="GO" id="GO:0008977">
    <property type="term" value="F:prephenate dehydrogenase (NAD+) activity"/>
    <property type="evidence" value="ECO:0007669"/>
    <property type="project" value="InterPro"/>
</dbReference>
<evidence type="ECO:0000256" key="1">
    <source>
        <dbReference type="ARBA" id="ARBA00007964"/>
    </source>
</evidence>
<feature type="domain" description="Prephenate/arogenate dehydrogenase" evidence="3">
    <location>
        <begin position="11"/>
        <end position="307"/>
    </location>
</feature>
<reference evidence="4" key="1">
    <citation type="submission" date="2023-07" db="EMBL/GenBank/DDBJ databases">
        <title>Bifidobacterium aquikefiriaerophilum sp. nov. and Bifidobacterium eccum sp. nov., isolated from water kefir.</title>
        <authorList>
            <person name="Breselge S."/>
            <person name="Bellassi P."/>
            <person name="Barcenilla C."/>
            <person name="Alvarez-Ordonez A."/>
            <person name="Morelli L."/>
            <person name="Cotter P.D."/>
        </authorList>
    </citation>
    <scope>NUCLEOTIDE SEQUENCE</scope>
    <source>
        <strain evidence="6">WK012_4_13</strain>
        <strain evidence="5">WK013_4_14</strain>
        <strain evidence="4">WK048_4_13</strain>
    </source>
</reference>
<evidence type="ECO:0000256" key="2">
    <source>
        <dbReference type="ARBA" id="ARBA00023002"/>
    </source>
</evidence>
<dbReference type="GO" id="GO:0004665">
    <property type="term" value="F:prephenate dehydrogenase (NADP+) activity"/>
    <property type="evidence" value="ECO:0007669"/>
    <property type="project" value="InterPro"/>
</dbReference>